<protein>
    <submittedName>
        <fullName evidence="1">Uncharacterized protein</fullName>
    </submittedName>
</protein>
<dbReference type="Proteomes" id="UP000276133">
    <property type="component" value="Unassembled WGS sequence"/>
</dbReference>
<comment type="caution">
    <text evidence="1">The sequence shown here is derived from an EMBL/GenBank/DDBJ whole genome shotgun (WGS) entry which is preliminary data.</text>
</comment>
<dbReference type="EMBL" id="REGN01004558">
    <property type="protein sequence ID" value="RNA16995.1"/>
    <property type="molecule type" value="Genomic_DNA"/>
</dbReference>
<name>A0A3M7R1A5_BRAPC</name>
<reference evidence="1 2" key="1">
    <citation type="journal article" date="2018" name="Sci. Rep.">
        <title>Genomic signatures of local adaptation to the degree of environmental predictability in rotifers.</title>
        <authorList>
            <person name="Franch-Gras L."/>
            <person name="Hahn C."/>
            <person name="Garcia-Roger E.M."/>
            <person name="Carmona M.J."/>
            <person name="Serra M."/>
            <person name="Gomez A."/>
        </authorList>
    </citation>
    <scope>NUCLEOTIDE SEQUENCE [LARGE SCALE GENOMIC DNA]</scope>
    <source>
        <strain evidence="1">HYR1</strain>
    </source>
</reference>
<proteinExistence type="predicted"/>
<sequence length="66" mass="7310">MSHNRAQTTKKNLEIDDVSKGFLAACSFSARFSVEFVSFILKLNSGKLGTSELFSTLSFDAFRLSL</sequence>
<dbReference type="AlphaFoldDB" id="A0A3M7R1A5"/>
<organism evidence="1 2">
    <name type="scientific">Brachionus plicatilis</name>
    <name type="common">Marine rotifer</name>
    <name type="synonym">Brachionus muelleri</name>
    <dbReference type="NCBI Taxonomy" id="10195"/>
    <lineage>
        <taxon>Eukaryota</taxon>
        <taxon>Metazoa</taxon>
        <taxon>Spiralia</taxon>
        <taxon>Gnathifera</taxon>
        <taxon>Rotifera</taxon>
        <taxon>Eurotatoria</taxon>
        <taxon>Monogononta</taxon>
        <taxon>Pseudotrocha</taxon>
        <taxon>Ploima</taxon>
        <taxon>Brachionidae</taxon>
        <taxon>Brachionus</taxon>
    </lineage>
</organism>
<keyword evidence="2" id="KW-1185">Reference proteome</keyword>
<accession>A0A3M7R1A5</accession>
<evidence type="ECO:0000313" key="1">
    <source>
        <dbReference type="EMBL" id="RNA16995.1"/>
    </source>
</evidence>
<evidence type="ECO:0000313" key="2">
    <source>
        <dbReference type="Proteomes" id="UP000276133"/>
    </source>
</evidence>
<gene>
    <name evidence="1" type="ORF">BpHYR1_022462</name>
</gene>